<feature type="region of interest" description="Disordered" evidence="1">
    <location>
        <begin position="75"/>
        <end position="135"/>
    </location>
</feature>
<organism evidence="3 4">
    <name type="scientific">Cladophialophora chaetospira</name>
    <dbReference type="NCBI Taxonomy" id="386627"/>
    <lineage>
        <taxon>Eukaryota</taxon>
        <taxon>Fungi</taxon>
        <taxon>Dikarya</taxon>
        <taxon>Ascomycota</taxon>
        <taxon>Pezizomycotina</taxon>
        <taxon>Eurotiomycetes</taxon>
        <taxon>Chaetothyriomycetidae</taxon>
        <taxon>Chaetothyriales</taxon>
        <taxon>Herpotrichiellaceae</taxon>
        <taxon>Cladophialophora</taxon>
    </lineage>
</organism>
<keyword evidence="2" id="KW-0732">Signal</keyword>
<dbReference type="AlphaFoldDB" id="A0AA39CIX0"/>
<evidence type="ECO:0000313" key="4">
    <source>
        <dbReference type="Proteomes" id="UP001172673"/>
    </source>
</evidence>
<gene>
    <name evidence="3" type="ORF">H2200_006033</name>
</gene>
<reference evidence="3" key="1">
    <citation type="submission" date="2022-10" db="EMBL/GenBank/DDBJ databases">
        <title>Culturing micro-colonial fungi from biological soil crusts in the Mojave desert and describing Neophaeococcomyces mojavensis, and introducing the new genera and species Taxawa tesnikishii.</title>
        <authorList>
            <person name="Kurbessoian T."/>
            <person name="Stajich J.E."/>
        </authorList>
    </citation>
    <scope>NUCLEOTIDE SEQUENCE</scope>
    <source>
        <strain evidence="3">TK_41</strain>
    </source>
</reference>
<feature type="signal peptide" evidence="2">
    <location>
        <begin position="1"/>
        <end position="19"/>
    </location>
</feature>
<evidence type="ECO:0000313" key="3">
    <source>
        <dbReference type="EMBL" id="KAJ9609705.1"/>
    </source>
</evidence>
<accession>A0AA39CIX0</accession>
<name>A0AA39CIX0_9EURO</name>
<evidence type="ECO:0000256" key="1">
    <source>
        <dbReference type="SAM" id="MobiDB-lite"/>
    </source>
</evidence>
<proteinExistence type="predicted"/>
<feature type="chain" id="PRO_5041323586" evidence="2">
    <location>
        <begin position="20"/>
        <end position="315"/>
    </location>
</feature>
<dbReference type="Proteomes" id="UP001172673">
    <property type="component" value="Unassembled WGS sequence"/>
</dbReference>
<protein>
    <submittedName>
        <fullName evidence="3">Uncharacterized protein</fullName>
    </submittedName>
</protein>
<sequence length="315" mass="32727">MRFEHFFSIFAVLATVCSAAGSVCSSGVYGLLGPLAGEPKAAAFCSAKFPTVVTVTKGEVHEFHLFGRWTTSTTTTTTKTSTRNTATSTKVPTTAKSKPTTPSTTTPSKTTPTTKASSTTSMKASSTTTSSSTLKTSTTSVDKKAELLSSLSSIAYNVASTFCSCYFPPKTVSATTTTTTTTTVRFFMSQSYTSTTSTTTTTTTTTTSTQATCTGFASFSETCKDGSQCPLTIGSCSISPEAACEDSINAAFDAGTAVAGTYDGSNGECILYIECCPSGSKRSLLARSPTPFDGEVIHDGAKTFFIKPGCDIQPL</sequence>
<comment type="caution">
    <text evidence="3">The sequence shown here is derived from an EMBL/GenBank/DDBJ whole genome shotgun (WGS) entry which is preliminary data.</text>
</comment>
<keyword evidence="4" id="KW-1185">Reference proteome</keyword>
<dbReference type="EMBL" id="JAPDRK010000008">
    <property type="protein sequence ID" value="KAJ9609705.1"/>
    <property type="molecule type" value="Genomic_DNA"/>
</dbReference>
<evidence type="ECO:0000256" key="2">
    <source>
        <dbReference type="SAM" id="SignalP"/>
    </source>
</evidence>